<organism evidence="3">
    <name type="scientific">Picea sitchensis</name>
    <name type="common">Sitka spruce</name>
    <name type="synonym">Pinus sitchensis</name>
    <dbReference type="NCBI Taxonomy" id="3332"/>
    <lineage>
        <taxon>Eukaryota</taxon>
        <taxon>Viridiplantae</taxon>
        <taxon>Streptophyta</taxon>
        <taxon>Embryophyta</taxon>
        <taxon>Tracheophyta</taxon>
        <taxon>Spermatophyta</taxon>
        <taxon>Pinopsida</taxon>
        <taxon>Pinidae</taxon>
        <taxon>Conifers I</taxon>
        <taxon>Pinales</taxon>
        <taxon>Pinaceae</taxon>
        <taxon>Picea</taxon>
    </lineage>
</organism>
<keyword evidence="1" id="KW-0498">Mitosis</keyword>
<comment type="similarity">
    <text evidence="1">Belongs to the SPC24 family.</text>
</comment>
<dbReference type="GO" id="GO:0005634">
    <property type="term" value="C:nucleus"/>
    <property type="evidence" value="ECO:0007669"/>
    <property type="project" value="UniProtKB-SubCell"/>
</dbReference>
<dbReference type="Gene3D" id="3.30.160.570">
    <property type="entry name" value="Ncd80 complex, Spc24 subunit"/>
    <property type="match status" value="1"/>
</dbReference>
<dbReference type="GO" id="GO:0000776">
    <property type="term" value="C:kinetochore"/>
    <property type="evidence" value="ECO:0007669"/>
    <property type="project" value="UniProtKB-KW"/>
</dbReference>
<dbReference type="GO" id="GO:0051301">
    <property type="term" value="P:cell division"/>
    <property type="evidence" value="ECO:0007669"/>
    <property type="project" value="UniProtKB-UniRule"/>
</dbReference>
<dbReference type="InterPro" id="IPR013252">
    <property type="entry name" value="Ndc80_Spc24"/>
</dbReference>
<dbReference type="OMA" id="MYASITN"/>
<comment type="function">
    <text evidence="1">Acts as a component of the essential kinetochore-associated NDC80 complex, which is required for chromosome segregation and spindle checkpoint activity.</text>
</comment>
<proteinExistence type="evidence at transcript level"/>
<evidence type="ECO:0000313" key="3">
    <source>
        <dbReference type="EMBL" id="ADE76601.1"/>
    </source>
</evidence>
<dbReference type="GO" id="GO:0051983">
    <property type="term" value="P:regulation of chromosome segregation"/>
    <property type="evidence" value="ECO:0007669"/>
    <property type="project" value="InterPro"/>
</dbReference>
<evidence type="ECO:0000256" key="1">
    <source>
        <dbReference type="RuleBase" id="RU368011"/>
    </source>
</evidence>
<dbReference type="AlphaFoldDB" id="D5AAN2"/>
<sequence>MPPTHFSKLHTVQNINTDEVLSLTDDLIRVIDSAKDGTALTETQEEVSRFQSAVDEDWSQVQILLKEIQENVLACERKVKAAEEEGVDDEKLEAVRRELKEELQNEQILNRELRKIEDEMNRLEVQRVNIENHKKVLKDAITEDIRARSTISLYASITKIIPDLNEKERDKGYIVDRDRSKMERFEFDQTTMSNAEICNRLWNMGDTIQRH</sequence>
<accession>D5AAN2</accession>
<name>D5AAN2_PICSI</name>
<dbReference type="EMBL" id="BT123272">
    <property type="protein sequence ID" value="ADE76601.1"/>
    <property type="molecule type" value="mRNA"/>
</dbReference>
<keyword evidence="1" id="KW-0539">Nucleus</keyword>
<feature type="coiled-coil region" evidence="2">
    <location>
        <begin position="65"/>
        <end position="140"/>
    </location>
</feature>
<keyword evidence="1" id="KW-0131">Cell cycle</keyword>
<keyword evidence="1" id="KW-0137">Centromere</keyword>
<keyword evidence="1" id="KW-0158">Chromosome</keyword>
<reference evidence="3" key="1">
    <citation type="submission" date="2010-04" db="EMBL/GenBank/DDBJ databases">
        <authorList>
            <person name="Reid K.E."/>
            <person name="Liao N."/>
            <person name="Chan S."/>
            <person name="Docking R."/>
            <person name="Taylor G."/>
            <person name="Moore R."/>
            <person name="Mayo M."/>
            <person name="Munro S."/>
            <person name="King J."/>
            <person name="Yanchuk A."/>
            <person name="Holt R."/>
            <person name="Jones S."/>
            <person name="Marra M."/>
            <person name="Ritland C.E."/>
            <person name="Ritland K."/>
            <person name="Bohlmann J."/>
        </authorList>
    </citation>
    <scope>NUCLEOTIDE SEQUENCE</scope>
    <source>
        <tissue evidence="3">Bud</tissue>
    </source>
</reference>
<evidence type="ECO:0000256" key="2">
    <source>
        <dbReference type="SAM" id="Coils"/>
    </source>
</evidence>
<dbReference type="PANTHER" id="PTHR35730">
    <property type="entry name" value="KINETOCHORE PROTEIN SPC24 HOMOLOG-RELATED"/>
    <property type="match status" value="1"/>
</dbReference>
<comment type="subcellular location">
    <subcellularLocation>
        <location evidence="1">Nucleus</location>
    </subcellularLocation>
    <subcellularLocation>
        <location evidence="1">Chromosome</location>
        <location evidence="1">Centromere</location>
        <location evidence="1">Kinetochore</location>
    </subcellularLocation>
</comment>
<protein>
    <recommendedName>
        <fullName evidence="1">Kinetochore protein Spc24</fullName>
    </recommendedName>
</protein>
<comment type="subunit">
    <text evidence="1">Component of the NDC80 complex.</text>
</comment>
<dbReference type="PANTHER" id="PTHR35730:SF2">
    <property type="entry name" value="KINETOCHORE PROTEIN SPC24 HOMOLOG-RELATED"/>
    <property type="match status" value="1"/>
</dbReference>
<dbReference type="InterPro" id="IPR044951">
    <property type="entry name" value="SPC24-like"/>
</dbReference>
<keyword evidence="1" id="KW-0132">Cell division</keyword>
<dbReference type="Pfam" id="PF08286">
    <property type="entry name" value="Spc24"/>
    <property type="match status" value="1"/>
</dbReference>
<keyword evidence="2" id="KW-0175">Coiled coil</keyword>
<keyword evidence="1" id="KW-0995">Kinetochore</keyword>